<feature type="transmembrane region" description="Helical" evidence="7">
    <location>
        <begin position="208"/>
        <end position="225"/>
    </location>
</feature>
<accession>A0A927FQ50</accession>
<dbReference type="NCBIfam" id="TIGR00544">
    <property type="entry name" value="lgt"/>
    <property type="match status" value="1"/>
</dbReference>
<keyword evidence="6 7" id="KW-0472">Membrane</keyword>
<comment type="subcellular location">
    <subcellularLocation>
        <location evidence="7">Cell membrane</location>
        <topology evidence="7">Multi-pass membrane protein</topology>
    </subcellularLocation>
</comment>
<evidence type="ECO:0000256" key="4">
    <source>
        <dbReference type="ARBA" id="ARBA00022692"/>
    </source>
</evidence>
<protein>
    <recommendedName>
        <fullName evidence="7">Phosphatidylglycerol--prolipoprotein diacylglyceryl transferase</fullName>
        <ecNumber evidence="7">2.5.1.145</ecNumber>
    </recommendedName>
</protein>
<feature type="transmembrane region" description="Helical" evidence="7">
    <location>
        <begin position="180"/>
        <end position="201"/>
    </location>
</feature>
<dbReference type="HAMAP" id="MF_01147">
    <property type="entry name" value="Lgt"/>
    <property type="match status" value="1"/>
</dbReference>
<dbReference type="PANTHER" id="PTHR30589:SF0">
    <property type="entry name" value="PHOSPHATIDYLGLYCEROL--PROLIPOPROTEIN DIACYLGLYCERYL TRANSFERASE"/>
    <property type="match status" value="1"/>
</dbReference>
<evidence type="ECO:0000313" key="8">
    <source>
        <dbReference type="EMBL" id="MBD8063956.1"/>
    </source>
</evidence>
<dbReference type="RefSeq" id="WP_191772082.1">
    <property type="nucleotide sequence ID" value="NZ_JACYFU010000001.1"/>
</dbReference>
<evidence type="ECO:0000256" key="1">
    <source>
        <dbReference type="ARBA" id="ARBA00007150"/>
    </source>
</evidence>
<feature type="transmembrane region" description="Helical" evidence="7">
    <location>
        <begin position="61"/>
        <end position="81"/>
    </location>
</feature>
<keyword evidence="4 7" id="KW-0812">Transmembrane</keyword>
<comment type="pathway">
    <text evidence="7">Protein modification; lipoprotein biosynthesis (diacylglyceryl transfer).</text>
</comment>
<gene>
    <name evidence="7" type="primary">lgt</name>
    <name evidence="8" type="ORF">IC608_00515</name>
</gene>
<reference evidence="8" key="1">
    <citation type="submission" date="2020-09" db="EMBL/GenBank/DDBJ databases">
        <title>Genome seq and assembly of Devosia sp.</title>
        <authorList>
            <person name="Chhetri G."/>
        </authorList>
    </citation>
    <scope>NUCLEOTIDE SEQUENCE</scope>
    <source>
        <strain evidence="8">PTR5</strain>
    </source>
</reference>
<evidence type="ECO:0000256" key="3">
    <source>
        <dbReference type="ARBA" id="ARBA00022679"/>
    </source>
</evidence>
<dbReference type="EC" id="2.5.1.145" evidence="7"/>
<evidence type="ECO:0000256" key="2">
    <source>
        <dbReference type="ARBA" id="ARBA00022475"/>
    </source>
</evidence>
<dbReference type="PROSITE" id="PS01311">
    <property type="entry name" value="LGT"/>
    <property type="match status" value="1"/>
</dbReference>
<evidence type="ECO:0000313" key="9">
    <source>
        <dbReference type="Proteomes" id="UP000654108"/>
    </source>
</evidence>
<dbReference type="Pfam" id="PF01790">
    <property type="entry name" value="LGT"/>
    <property type="match status" value="1"/>
</dbReference>
<dbReference type="EMBL" id="JACYFU010000001">
    <property type="protein sequence ID" value="MBD8063956.1"/>
    <property type="molecule type" value="Genomic_DNA"/>
</dbReference>
<name>A0A927FQ50_9HYPH</name>
<feature type="transmembrane region" description="Helical" evidence="7">
    <location>
        <begin position="245"/>
        <end position="265"/>
    </location>
</feature>
<feature type="binding site" evidence="7">
    <location>
        <position position="144"/>
    </location>
    <ligand>
        <name>a 1,2-diacyl-sn-glycero-3-phospho-(1'-sn-glycerol)</name>
        <dbReference type="ChEBI" id="CHEBI:64716"/>
    </ligand>
</feature>
<comment type="caution">
    <text evidence="8">The sequence shown here is derived from an EMBL/GenBank/DDBJ whole genome shotgun (WGS) entry which is preliminary data.</text>
</comment>
<comment type="function">
    <text evidence="7">Catalyzes the transfer of the diacylglyceryl group from phosphatidylglycerol to the sulfhydryl group of the N-terminal cysteine of a prolipoprotein, the first step in the formation of mature lipoproteins.</text>
</comment>
<dbReference type="GO" id="GO:0042158">
    <property type="term" value="P:lipoprotein biosynthetic process"/>
    <property type="evidence" value="ECO:0007669"/>
    <property type="project" value="UniProtKB-UniRule"/>
</dbReference>
<dbReference type="GO" id="GO:0008961">
    <property type="term" value="F:phosphatidylglycerol-prolipoprotein diacylglyceryl transferase activity"/>
    <property type="evidence" value="ECO:0007669"/>
    <property type="project" value="UniProtKB-UniRule"/>
</dbReference>
<feature type="transmembrane region" description="Helical" evidence="7">
    <location>
        <begin position="101"/>
        <end position="118"/>
    </location>
</feature>
<sequence length="274" mass="30230">MPFPNIDPIAFAIGPIAIRWYALAYLFGVLLGAAYGWLLLRNPRLWYRGAPPFPAKDIWDFAFWAMLAIVIGGRTGYVLFYNLPYYLQNPTQIINTLDGGMSYHGGMLGLMLAAVLFARSKGGHWLSALDLLGAVATIGIMLGRIANFINGELYGAPTTLPWGVIFPTDPLQVPRHPSQLYESLLEGLLLLLLIRVVTHLFHGLRKPGLVAGIFAIGYSLARILVEFVRLPDVQIGYLYGGWLTLGQVLSLPMLIIGIGLVAYALTRRENPIRP</sequence>
<comment type="catalytic activity">
    <reaction evidence="7">
        <text>L-cysteinyl-[prolipoprotein] + a 1,2-diacyl-sn-glycero-3-phospho-(1'-sn-glycerol) = an S-1,2-diacyl-sn-glyceryl-L-cysteinyl-[prolipoprotein] + sn-glycerol 1-phosphate + H(+)</text>
        <dbReference type="Rhea" id="RHEA:56712"/>
        <dbReference type="Rhea" id="RHEA-COMP:14679"/>
        <dbReference type="Rhea" id="RHEA-COMP:14680"/>
        <dbReference type="ChEBI" id="CHEBI:15378"/>
        <dbReference type="ChEBI" id="CHEBI:29950"/>
        <dbReference type="ChEBI" id="CHEBI:57685"/>
        <dbReference type="ChEBI" id="CHEBI:64716"/>
        <dbReference type="ChEBI" id="CHEBI:140658"/>
        <dbReference type="EC" id="2.5.1.145"/>
    </reaction>
</comment>
<organism evidence="8 9">
    <name type="scientific">Devosia oryzisoli</name>
    <dbReference type="NCBI Taxonomy" id="2774138"/>
    <lineage>
        <taxon>Bacteria</taxon>
        <taxon>Pseudomonadati</taxon>
        <taxon>Pseudomonadota</taxon>
        <taxon>Alphaproteobacteria</taxon>
        <taxon>Hyphomicrobiales</taxon>
        <taxon>Devosiaceae</taxon>
        <taxon>Devosia</taxon>
    </lineage>
</organism>
<evidence type="ECO:0000256" key="7">
    <source>
        <dbReference type="HAMAP-Rule" id="MF_01147"/>
    </source>
</evidence>
<keyword evidence="3 7" id="KW-0808">Transferase</keyword>
<feature type="transmembrane region" description="Helical" evidence="7">
    <location>
        <begin position="125"/>
        <end position="146"/>
    </location>
</feature>
<dbReference type="GO" id="GO:0005886">
    <property type="term" value="C:plasma membrane"/>
    <property type="evidence" value="ECO:0007669"/>
    <property type="project" value="UniProtKB-SubCell"/>
</dbReference>
<dbReference type="PANTHER" id="PTHR30589">
    <property type="entry name" value="PROLIPOPROTEIN DIACYLGLYCERYL TRANSFERASE"/>
    <property type="match status" value="1"/>
</dbReference>
<feature type="transmembrane region" description="Helical" evidence="7">
    <location>
        <begin position="20"/>
        <end position="40"/>
    </location>
</feature>
<dbReference type="Proteomes" id="UP000654108">
    <property type="component" value="Unassembled WGS sequence"/>
</dbReference>
<dbReference type="InterPro" id="IPR001640">
    <property type="entry name" value="Lgt"/>
</dbReference>
<keyword evidence="9" id="KW-1185">Reference proteome</keyword>
<proteinExistence type="inferred from homology"/>
<comment type="similarity">
    <text evidence="1 7">Belongs to the Lgt family.</text>
</comment>
<keyword evidence="5 7" id="KW-1133">Transmembrane helix</keyword>
<evidence type="ECO:0000256" key="5">
    <source>
        <dbReference type="ARBA" id="ARBA00022989"/>
    </source>
</evidence>
<keyword evidence="2 7" id="KW-1003">Cell membrane</keyword>
<dbReference type="AlphaFoldDB" id="A0A927FQ50"/>
<evidence type="ECO:0000256" key="6">
    <source>
        <dbReference type="ARBA" id="ARBA00023136"/>
    </source>
</evidence>